<dbReference type="InterPro" id="IPR001647">
    <property type="entry name" value="HTH_TetR"/>
</dbReference>
<comment type="caution">
    <text evidence="8">The sequence shown here is derived from an EMBL/GenBank/DDBJ whole genome shotgun (WGS) entry which is preliminary data.</text>
</comment>
<accession>A0A8G1UKS1</accession>
<dbReference type="Gene3D" id="1.10.357.10">
    <property type="entry name" value="Tetracycline Repressor, domain 2"/>
    <property type="match status" value="1"/>
</dbReference>
<dbReference type="GO" id="GO:0045892">
    <property type="term" value="P:negative regulation of DNA-templated transcription"/>
    <property type="evidence" value="ECO:0007669"/>
    <property type="project" value="InterPro"/>
</dbReference>
<evidence type="ECO:0000313" key="9">
    <source>
        <dbReference type="Proteomes" id="UP000266906"/>
    </source>
</evidence>
<evidence type="ECO:0000259" key="6">
    <source>
        <dbReference type="PROSITE" id="PS50977"/>
    </source>
</evidence>
<dbReference type="PROSITE" id="PS50977">
    <property type="entry name" value="HTH_TETR_2"/>
    <property type="match status" value="1"/>
</dbReference>
<evidence type="ECO:0000313" key="8">
    <source>
        <dbReference type="EMBL" id="RPE36203.1"/>
    </source>
</evidence>
<dbReference type="PANTHER" id="PTHR30055">
    <property type="entry name" value="HTH-TYPE TRANSCRIPTIONAL REGULATOR RUTR"/>
    <property type="match status" value="1"/>
</dbReference>
<dbReference type="Proteomes" id="UP000266906">
    <property type="component" value="Unassembled WGS sequence"/>
</dbReference>
<dbReference type="EMBL" id="RKQG01000001">
    <property type="protein sequence ID" value="RPE36203.1"/>
    <property type="molecule type" value="Genomic_DNA"/>
</dbReference>
<dbReference type="Pfam" id="PF02909">
    <property type="entry name" value="TetR_C_1"/>
    <property type="match status" value="1"/>
</dbReference>
<dbReference type="SUPFAM" id="SSF48498">
    <property type="entry name" value="Tetracyclin repressor-like, C-terminal domain"/>
    <property type="match status" value="1"/>
</dbReference>
<evidence type="ECO:0000256" key="1">
    <source>
        <dbReference type="ARBA" id="ARBA00023015"/>
    </source>
</evidence>
<feature type="DNA-binding region" description="H-T-H motif" evidence="4">
    <location>
        <begin position="56"/>
        <end position="75"/>
    </location>
</feature>
<dbReference type="SUPFAM" id="SSF46689">
    <property type="entry name" value="Homeodomain-like"/>
    <property type="match status" value="1"/>
</dbReference>
<name>A0A3N4RS49_9ACTN</name>
<dbReference type="Gene3D" id="1.10.10.60">
    <property type="entry name" value="Homeodomain-like"/>
    <property type="match status" value="1"/>
</dbReference>
<dbReference type="GO" id="GO:0003700">
    <property type="term" value="F:DNA-binding transcription factor activity"/>
    <property type="evidence" value="ECO:0007669"/>
    <property type="project" value="TreeGrafter"/>
</dbReference>
<keyword evidence="3" id="KW-0804">Transcription</keyword>
<dbReference type="InterPro" id="IPR036271">
    <property type="entry name" value="Tet_transcr_reg_TetR-rel_C_sf"/>
</dbReference>
<dbReference type="GO" id="GO:0000976">
    <property type="term" value="F:transcription cis-regulatory region binding"/>
    <property type="evidence" value="ECO:0007669"/>
    <property type="project" value="TreeGrafter"/>
</dbReference>
<accession>A0A3N4RS49</accession>
<dbReference type="AlphaFoldDB" id="A0A3N4RS49"/>
<keyword evidence="9" id="KW-1185">Reference proteome</keyword>
<dbReference type="EMBL" id="RJVJ01000001">
    <property type="protein sequence ID" value="ROR45836.1"/>
    <property type="molecule type" value="Genomic_DNA"/>
</dbReference>
<gene>
    <name evidence="8" type="ORF">EDD38_4572</name>
    <name evidence="7" type="ORF">EDD39_4086</name>
</gene>
<evidence type="ECO:0000256" key="4">
    <source>
        <dbReference type="PROSITE-ProRule" id="PRU00335"/>
    </source>
</evidence>
<evidence type="ECO:0000256" key="2">
    <source>
        <dbReference type="ARBA" id="ARBA00023125"/>
    </source>
</evidence>
<dbReference type="InterPro" id="IPR004111">
    <property type="entry name" value="Repressor_TetR_C"/>
</dbReference>
<keyword evidence="2 4" id="KW-0238">DNA-binding</keyword>
<dbReference type="Proteomes" id="UP000267408">
    <property type="component" value="Unassembled WGS sequence"/>
</dbReference>
<feature type="domain" description="HTH tetR-type" evidence="6">
    <location>
        <begin position="33"/>
        <end position="93"/>
    </location>
</feature>
<dbReference type="InterPro" id="IPR050109">
    <property type="entry name" value="HTH-type_TetR-like_transc_reg"/>
</dbReference>
<dbReference type="RefSeq" id="WP_244256837.1">
    <property type="nucleotide sequence ID" value="NZ_JBEYIY010000049.1"/>
</dbReference>
<dbReference type="InterPro" id="IPR009057">
    <property type="entry name" value="Homeodomain-like_sf"/>
</dbReference>
<protein>
    <submittedName>
        <fullName evidence="8">TetR family transcriptional regulator</fullName>
    </submittedName>
</protein>
<feature type="region of interest" description="Disordered" evidence="5">
    <location>
        <begin position="1"/>
        <end position="35"/>
    </location>
</feature>
<evidence type="ECO:0000313" key="10">
    <source>
        <dbReference type="Proteomes" id="UP000267408"/>
    </source>
</evidence>
<evidence type="ECO:0000256" key="5">
    <source>
        <dbReference type="SAM" id="MobiDB-lite"/>
    </source>
</evidence>
<proteinExistence type="predicted"/>
<evidence type="ECO:0000256" key="3">
    <source>
        <dbReference type="ARBA" id="ARBA00023163"/>
    </source>
</evidence>
<reference evidence="9 10" key="1">
    <citation type="submission" date="2018-11" db="EMBL/GenBank/DDBJ databases">
        <title>Sequencing the genomes of 1000 actinobacteria strains.</title>
        <authorList>
            <person name="Klenk H.-P."/>
        </authorList>
    </citation>
    <scope>NUCLEOTIDE SEQUENCE [LARGE SCALE GENOMIC DNA]</scope>
    <source>
        <strain evidence="7 10">DSM 44780</strain>
        <strain evidence="8 9">DSM 44781</strain>
    </source>
</reference>
<evidence type="ECO:0000313" key="7">
    <source>
        <dbReference type="EMBL" id="ROR45836.1"/>
    </source>
</evidence>
<organism evidence="8 9">
    <name type="scientific">Kitasatospora cineracea</name>
    <dbReference type="NCBI Taxonomy" id="88074"/>
    <lineage>
        <taxon>Bacteria</taxon>
        <taxon>Bacillati</taxon>
        <taxon>Actinomycetota</taxon>
        <taxon>Actinomycetes</taxon>
        <taxon>Kitasatosporales</taxon>
        <taxon>Streptomycetaceae</taxon>
        <taxon>Kitasatospora</taxon>
    </lineage>
</organism>
<sequence length="248" mass="26736">MPANKESQRDPNVSLALLWGEAEERPRRGPRPKFTPAEVARHGVAVADAEGLEALSMQRVAEALGVTTMALYRYVPGKPDLVDLMVDTVLGDPPALDAVPGGWRPRLEVWARACWDVYRAHPWILTATGLRRHAMGPRQVAWLDGALAALEPTGLDARQRHDAAILVLSLVRSLTQESLDRTEEGDREWDRLTADQLARHADRFPALTRAAAAGAFAPAPADPLAFGLACVLDGLQGLVERTAGPGGG</sequence>
<keyword evidence="1" id="KW-0805">Transcription regulation</keyword>
<dbReference type="PANTHER" id="PTHR30055:SF151">
    <property type="entry name" value="TRANSCRIPTIONAL REGULATORY PROTEIN"/>
    <property type="match status" value="1"/>
</dbReference>
<dbReference type="Pfam" id="PF00440">
    <property type="entry name" value="TetR_N"/>
    <property type="match status" value="1"/>
</dbReference>